<dbReference type="InterPro" id="IPR003945">
    <property type="entry name" value="NU5C-like"/>
</dbReference>
<proteinExistence type="predicted"/>
<keyword evidence="5 9" id="KW-1133">Transmembrane helix</keyword>
<feature type="domain" description="NADH:quinone oxidoreductase/Mrp antiporter transmembrane" evidence="10">
    <location>
        <begin position="119"/>
        <end position="170"/>
    </location>
</feature>
<dbReference type="AlphaFoldDB" id="A0A151WMZ5"/>
<dbReference type="GO" id="GO:0042773">
    <property type="term" value="P:ATP synthesis coupled electron transport"/>
    <property type="evidence" value="ECO:0007669"/>
    <property type="project" value="InterPro"/>
</dbReference>
<evidence type="ECO:0000256" key="8">
    <source>
        <dbReference type="ARBA" id="ARBA00049551"/>
    </source>
</evidence>
<organism evidence="11 12">
    <name type="scientific">Mycetomoellerius zeteki</name>
    <dbReference type="NCBI Taxonomy" id="64791"/>
    <lineage>
        <taxon>Eukaryota</taxon>
        <taxon>Metazoa</taxon>
        <taxon>Ecdysozoa</taxon>
        <taxon>Arthropoda</taxon>
        <taxon>Hexapoda</taxon>
        <taxon>Insecta</taxon>
        <taxon>Pterygota</taxon>
        <taxon>Neoptera</taxon>
        <taxon>Endopterygota</taxon>
        <taxon>Hymenoptera</taxon>
        <taxon>Apocrita</taxon>
        <taxon>Aculeata</taxon>
        <taxon>Formicoidea</taxon>
        <taxon>Formicidae</taxon>
        <taxon>Myrmicinae</taxon>
        <taxon>Mycetomoellerius</taxon>
    </lineage>
</organism>
<dbReference type="STRING" id="64791.A0A151WMZ5"/>
<feature type="transmembrane region" description="Helical" evidence="9">
    <location>
        <begin position="47"/>
        <end position="80"/>
    </location>
</feature>
<feature type="transmembrane region" description="Helical" evidence="9">
    <location>
        <begin position="21"/>
        <end position="41"/>
    </location>
</feature>
<gene>
    <name evidence="11" type="ORF">ALC60_11691</name>
</gene>
<dbReference type="PANTHER" id="PTHR42829:SF2">
    <property type="entry name" value="NADH-UBIQUINONE OXIDOREDUCTASE CHAIN 5"/>
    <property type="match status" value="1"/>
</dbReference>
<name>A0A151WMZ5_9HYME</name>
<evidence type="ECO:0000313" key="11">
    <source>
        <dbReference type="EMBL" id="KYQ49244.1"/>
    </source>
</evidence>
<evidence type="ECO:0000256" key="1">
    <source>
        <dbReference type="ARBA" id="ARBA00003257"/>
    </source>
</evidence>
<keyword evidence="6 9" id="KW-0472">Membrane</keyword>
<accession>A0A151WMZ5</accession>
<dbReference type="Proteomes" id="UP000075809">
    <property type="component" value="Unassembled WGS sequence"/>
</dbReference>
<keyword evidence="12" id="KW-1185">Reference proteome</keyword>
<comment type="catalytic activity">
    <reaction evidence="8">
        <text>a ubiquinone + NADH + 5 H(+)(in) = a ubiquinol + NAD(+) + 4 H(+)(out)</text>
        <dbReference type="Rhea" id="RHEA:29091"/>
        <dbReference type="Rhea" id="RHEA-COMP:9565"/>
        <dbReference type="Rhea" id="RHEA-COMP:9566"/>
        <dbReference type="ChEBI" id="CHEBI:15378"/>
        <dbReference type="ChEBI" id="CHEBI:16389"/>
        <dbReference type="ChEBI" id="CHEBI:17976"/>
        <dbReference type="ChEBI" id="CHEBI:57540"/>
        <dbReference type="ChEBI" id="CHEBI:57945"/>
        <dbReference type="EC" id="7.1.1.2"/>
    </reaction>
</comment>
<evidence type="ECO:0000256" key="5">
    <source>
        <dbReference type="ARBA" id="ARBA00022989"/>
    </source>
</evidence>
<comment type="subcellular location">
    <subcellularLocation>
        <location evidence="2">Membrane</location>
        <topology evidence="2">Multi-pass membrane protein</topology>
    </subcellularLocation>
</comment>
<reference evidence="11 12" key="1">
    <citation type="submission" date="2015-09" db="EMBL/GenBank/DDBJ databases">
        <title>Trachymyrmex zeteki WGS genome.</title>
        <authorList>
            <person name="Nygaard S."/>
            <person name="Hu H."/>
            <person name="Boomsma J."/>
            <person name="Zhang G."/>
        </authorList>
    </citation>
    <scope>NUCLEOTIDE SEQUENCE [LARGE SCALE GENOMIC DNA]</scope>
    <source>
        <strain evidence="11">Tzet28-1</strain>
        <tissue evidence="11">Whole body</tissue>
    </source>
</reference>
<evidence type="ECO:0000256" key="6">
    <source>
        <dbReference type="ARBA" id="ARBA00023136"/>
    </source>
</evidence>
<dbReference type="GO" id="GO:0003954">
    <property type="term" value="F:NADH dehydrogenase activity"/>
    <property type="evidence" value="ECO:0007669"/>
    <property type="project" value="TreeGrafter"/>
</dbReference>
<keyword evidence="11" id="KW-0830">Ubiquinone</keyword>
<dbReference type="GO" id="GO:0008137">
    <property type="term" value="F:NADH dehydrogenase (ubiquinone) activity"/>
    <property type="evidence" value="ECO:0007669"/>
    <property type="project" value="UniProtKB-EC"/>
</dbReference>
<evidence type="ECO:0000259" key="10">
    <source>
        <dbReference type="Pfam" id="PF00361"/>
    </source>
</evidence>
<protein>
    <recommendedName>
        <fullName evidence="3">NADH:ubiquinone reductase (H(+)-translocating)</fullName>
        <ecNumber evidence="3">7.1.1.2</ecNumber>
    </recommendedName>
    <alternativeName>
        <fullName evidence="7">NADH dehydrogenase subunit 5</fullName>
    </alternativeName>
</protein>
<evidence type="ECO:0000256" key="3">
    <source>
        <dbReference type="ARBA" id="ARBA00012944"/>
    </source>
</evidence>
<dbReference type="EMBL" id="KQ982924">
    <property type="protein sequence ID" value="KYQ49244.1"/>
    <property type="molecule type" value="Genomic_DNA"/>
</dbReference>
<evidence type="ECO:0000256" key="9">
    <source>
        <dbReference type="SAM" id="Phobius"/>
    </source>
</evidence>
<dbReference type="PANTHER" id="PTHR42829">
    <property type="entry name" value="NADH-UBIQUINONE OXIDOREDUCTASE CHAIN 5"/>
    <property type="match status" value="1"/>
</dbReference>
<keyword evidence="4 9" id="KW-0812">Transmembrane</keyword>
<comment type="function">
    <text evidence="1">Core subunit of the mitochondrial membrane respiratory chain NADH dehydrogenase (Complex I) that is believed to belong to the minimal assembly required for catalysis. Complex I functions in the transfer of electrons from NADH to the respiratory chain. The immediate electron acceptor for the enzyme is believed to be ubiquinone.</text>
</comment>
<dbReference type="GO" id="GO:0016020">
    <property type="term" value="C:membrane"/>
    <property type="evidence" value="ECO:0007669"/>
    <property type="project" value="UniProtKB-SubCell"/>
</dbReference>
<evidence type="ECO:0000256" key="7">
    <source>
        <dbReference type="ARBA" id="ARBA00031027"/>
    </source>
</evidence>
<feature type="transmembrane region" description="Helical" evidence="9">
    <location>
        <begin position="92"/>
        <end position="112"/>
    </location>
</feature>
<dbReference type="InterPro" id="IPR001750">
    <property type="entry name" value="ND/Mrp_TM"/>
</dbReference>
<evidence type="ECO:0000256" key="4">
    <source>
        <dbReference type="ARBA" id="ARBA00022692"/>
    </source>
</evidence>
<evidence type="ECO:0000256" key="2">
    <source>
        <dbReference type="ARBA" id="ARBA00004141"/>
    </source>
</evidence>
<feature type="non-terminal residue" evidence="11">
    <location>
        <position position="1"/>
    </location>
</feature>
<dbReference type="GO" id="GO:0015990">
    <property type="term" value="P:electron transport coupled proton transport"/>
    <property type="evidence" value="ECO:0007669"/>
    <property type="project" value="TreeGrafter"/>
</dbReference>
<evidence type="ECO:0000313" key="12">
    <source>
        <dbReference type="Proteomes" id="UP000075809"/>
    </source>
</evidence>
<dbReference type="Pfam" id="PF00361">
    <property type="entry name" value="Proton_antipo_M"/>
    <property type="match status" value="2"/>
</dbReference>
<feature type="transmembrane region" description="Helical" evidence="9">
    <location>
        <begin position="124"/>
        <end position="145"/>
    </location>
</feature>
<sequence length="172" mass="18946">ASVFGSMILTGVLLKIGRYGLIRLIEVFYISYNSAMVTVLCNRIGDVGILITIGLLIIVASVSALVHSSTLVTAGAYLIIRFHKFLMKTDINIVLCFISVITIFIAGLKIILKKLLRILAFYHLLIHAIFKSILFIAAGSIIHLIKNNQDIRLLGNLNETLPCTIIRLLVSP</sequence>
<dbReference type="EC" id="7.1.1.2" evidence="3"/>
<feature type="domain" description="NADH:quinone oxidoreductase/Mrp antiporter transmembrane" evidence="10">
    <location>
        <begin position="61"/>
        <end position="109"/>
    </location>
</feature>